<comment type="caution">
    <text evidence="1">The sequence shown here is derived from an EMBL/GenBank/DDBJ whole genome shotgun (WGS) entry which is preliminary data.</text>
</comment>
<dbReference type="EMBL" id="BAABJK010000004">
    <property type="protein sequence ID" value="GAA4962793.1"/>
    <property type="molecule type" value="Genomic_DNA"/>
</dbReference>
<gene>
    <name evidence="1" type="ORF">GCM10023315_08790</name>
</gene>
<name>A0ABP9H755_9FLAO</name>
<sequence length="62" mass="7030">MVGKSFLDLSLIFNFLNLQNRNKKMAAKALLNHIIKGVGRSIYFPNTPDVLMNNVARPNSKR</sequence>
<proteinExistence type="predicted"/>
<dbReference type="Proteomes" id="UP001501692">
    <property type="component" value="Unassembled WGS sequence"/>
</dbReference>
<evidence type="ECO:0000313" key="2">
    <source>
        <dbReference type="Proteomes" id="UP001501692"/>
    </source>
</evidence>
<protein>
    <submittedName>
        <fullName evidence="1">Uncharacterized protein</fullName>
    </submittedName>
</protein>
<keyword evidence="2" id="KW-1185">Reference proteome</keyword>
<evidence type="ECO:0000313" key="1">
    <source>
        <dbReference type="EMBL" id="GAA4962793.1"/>
    </source>
</evidence>
<reference evidence="2" key="1">
    <citation type="journal article" date="2019" name="Int. J. Syst. Evol. Microbiol.">
        <title>The Global Catalogue of Microorganisms (GCM) 10K type strain sequencing project: providing services to taxonomists for standard genome sequencing and annotation.</title>
        <authorList>
            <consortium name="The Broad Institute Genomics Platform"/>
            <consortium name="The Broad Institute Genome Sequencing Center for Infectious Disease"/>
            <person name="Wu L."/>
            <person name="Ma J."/>
        </authorList>
    </citation>
    <scope>NUCLEOTIDE SEQUENCE [LARGE SCALE GENOMIC DNA]</scope>
    <source>
        <strain evidence="2">JCM 18287</strain>
    </source>
</reference>
<organism evidence="1 2">
    <name type="scientific">Algibacter aquimarinus</name>
    <dbReference type="NCBI Taxonomy" id="1136748"/>
    <lineage>
        <taxon>Bacteria</taxon>
        <taxon>Pseudomonadati</taxon>
        <taxon>Bacteroidota</taxon>
        <taxon>Flavobacteriia</taxon>
        <taxon>Flavobacteriales</taxon>
        <taxon>Flavobacteriaceae</taxon>
        <taxon>Algibacter</taxon>
    </lineage>
</organism>
<accession>A0ABP9H755</accession>